<dbReference type="HAMAP" id="MF_01114">
    <property type="entry name" value="RecX"/>
    <property type="match status" value="1"/>
</dbReference>
<evidence type="ECO:0000256" key="3">
    <source>
        <dbReference type="ARBA" id="ARBA00018111"/>
    </source>
</evidence>
<dbReference type="Pfam" id="PF21981">
    <property type="entry name" value="RecX_HTH3"/>
    <property type="match status" value="1"/>
</dbReference>
<feature type="domain" description="RecX first three-helical" evidence="8">
    <location>
        <begin position="25"/>
        <end position="61"/>
    </location>
</feature>
<comment type="caution">
    <text evidence="9">The sequence shown here is derived from an EMBL/GenBank/DDBJ whole genome shotgun (WGS) entry which is preliminary data.</text>
</comment>
<dbReference type="AlphaFoldDB" id="A0A2M7SC91"/>
<feature type="domain" description="RecX third three-helical" evidence="7">
    <location>
        <begin position="124"/>
        <end position="155"/>
    </location>
</feature>
<dbReference type="Proteomes" id="UP000229307">
    <property type="component" value="Unassembled WGS sequence"/>
</dbReference>
<evidence type="ECO:0000313" key="9">
    <source>
        <dbReference type="EMBL" id="PIZ17089.1"/>
    </source>
</evidence>
<comment type="similarity">
    <text evidence="2 5">Belongs to the RecX family.</text>
</comment>
<proteinExistence type="inferred from homology"/>
<comment type="function">
    <text evidence="5">Modulates RecA activity.</text>
</comment>
<sequence length="167" mass="19587">MSPLRRPAVEAGVVRSRQDVLADVKEYVLRLLGRKDYTEKQLQAKLARKGYTRPSAAEAIRYFKERNLINDEKFAFRYSEARLDSRPCGPRLLEFELARKGIEKKLIKQVVGKMFEAKPETEFAREAVRRKFGRKAEREKVYRFLLRRGFSFDVITGTLNRARITNE</sequence>
<evidence type="ECO:0000313" key="10">
    <source>
        <dbReference type="Proteomes" id="UP000229307"/>
    </source>
</evidence>
<dbReference type="GO" id="GO:0006282">
    <property type="term" value="P:regulation of DNA repair"/>
    <property type="evidence" value="ECO:0007669"/>
    <property type="project" value="UniProtKB-UniRule"/>
</dbReference>
<dbReference type="EMBL" id="PFMR01000143">
    <property type="protein sequence ID" value="PIZ17089.1"/>
    <property type="molecule type" value="Genomic_DNA"/>
</dbReference>
<organism evidence="9 10">
    <name type="scientific">Candidatus Desantisbacteria bacterium CG_4_10_14_0_8_um_filter_48_22</name>
    <dbReference type="NCBI Taxonomy" id="1974543"/>
    <lineage>
        <taxon>Bacteria</taxon>
        <taxon>Candidatus Desantisiibacteriota</taxon>
    </lineage>
</organism>
<dbReference type="GO" id="GO:0005737">
    <property type="term" value="C:cytoplasm"/>
    <property type="evidence" value="ECO:0007669"/>
    <property type="project" value="UniProtKB-SubCell"/>
</dbReference>
<reference evidence="10" key="1">
    <citation type="submission" date="2017-09" db="EMBL/GenBank/DDBJ databases">
        <title>Depth-based differentiation of microbial function through sediment-hosted aquifers and enrichment of novel symbionts in the deep terrestrial subsurface.</title>
        <authorList>
            <person name="Probst A.J."/>
            <person name="Ladd B."/>
            <person name="Jarett J.K."/>
            <person name="Geller-Mcgrath D.E."/>
            <person name="Sieber C.M.K."/>
            <person name="Emerson J.B."/>
            <person name="Anantharaman K."/>
            <person name="Thomas B.C."/>
            <person name="Malmstrom R."/>
            <person name="Stieglmeier M."/>
            <person name="Klingl A."/>
            <person name="Woyke T."/>
            <person name="Ryan C.M."/>
            <person name="Banfield J.F."/>
        </authorList>
    </citation>
    <scope>NUCLEOTIDE SEQUENCE [LARGE SCALE GENOMIC DNA]</scope>
</reference>
<evidence type="ECO:0000259" key="6">
    <source>
        <dbReference type="Pfam" id="PF02631"/>
    </source>
</evidence>
<evidence type="ECO:0000256" key="2">
    <source>
        <dbReference type="ARBA" id="ARBA00009695"/>
    </source>
</evidence>
<evidence type="ECO:0000256" key="1">
    <source>
        <dbReference type="ARBA" id="ARBA00004496"/>
    </source>
</evidence>
<gene>
    <name evidence="5" type="primary">recX</name>
    <name evidence="9" type="ORF">COY52_05345</name>
</gene>
<dbReference type="PANTHER" id="PTHR33602">
    <property type="entry name" value="REGULATORY PROTEIN RECX FAMILY PROTEIN"/>
    <property type="match status" value="1"/>
</dbReference>
<comment type="subcellular location">
    <subcellularLocation>
        <location evidence="1 5">Cytoplasm</location>
    </subcellularLocation>
</comment>
<dbReference type="PANTHER" id="PTHR33602:SF1">
    <property type="entry name" value="REGULATORY PROTEIN RECX FAMILY PROTEIN"/>
    <property type="match status" value="1"/>
</dbReference>
<protein>
    <recommendedName>
        <fullName evidence="3 5">Regulatory protein RecX</fullName>
    </recommendedName>
</protein>
<dbReference type="Pfam" id="PF21982">
    <property type="entry name" value="RecX_HTH1"/>
    <property type="match status" value="1"/>
</dbReference>
<evidence type="ECO:0000259" key="8">
    <source>
        <dbReference type="Pfam" id="PF21982"/>
    </source>
</evidence>
<accession>A0A2M7SC91</accession>
<name>A0A2M7SC91_9BACT</name>
<dbReference type="InterPro" id="IPR003783">
    <property type="entry name" value="Regulatory_RecX"/>
</dbReference>
<dbReference type="Pfam" id="PF02631">
    <property type="entry name" value="RecX_HTH2"/>
    <property type="match status" value="1"/>
</dbReference>
<dbReference type="InterPro" id="IPR036388">
    <property type="entry name" value="WH-like_DNA-bd_sf"/>
</dbReference>
<feature type="domain" description="RecX second three-helical" evidence="6">
    <location>
        <begin position="70"/>
        <end position="110"/>
    </location>
</feature>
<dbReference type="InterPro" id="IPR053926">
    <property type="entry name" value="RecX_HTH_1st"/>
</dbReference>
<keyword evidence="4 5" id="KW-0963">Cytoplasm</keyword>
<dbReference type="InterPro" id="IPR053925">
    <property type="entry name" value="RecX_HTH_3rd"/>
</dbReference>
<dbReference type="InterPro" id="IPR053924">
    <property type="entry name" value="RecX_HTH_2nd"/>
</dbReference>
<dbReference type="Gene3D" id="1.10.10.10">
    <property type="entry name" value="Winged helix-like DNA-binding domain superfamily/Winged helix DNA-binding domain"/>
    <property type="match status" value="3"/>
</dbReference>
<evidence type="ECO:0000259" key="7">
    <source>
        <dbReference type="Pfam" id="PF21981"/>
    </source>
</evidence>
<evidence type="ECO:0000256" key="5">
    <source>
        <dbReference type="HAMAP-Rule" id="MF_01114"/>
    </source>
</evidence>
<evidence type="ECO:0000256" key="4">
    <source>
        <dbReference type="ARBA" id="ARBA00022490"/>
    </source>
</evidence>